<proteinExistence type="predicted"/>
<organism evidence="1 2">
    <name type="scientific">Domibacillus aminovorans</name>
    <dbReference type="NCBI Taxonomy" id="29332"/>
    <lineage>
        <taxon>Bacteria</taxon>
        <taxon>Bacillati</taxon>
        <taxon>Bacillota</taxon>
        <taxon>Bacilli</taxon>
        <taxon>Bacillales</taxon>
        <taxon>Bacillaceae</taxon>
        <taxon>Domibacillus</taxon>
    </lineage>
</organism>
<evidence type="ECO:0000313" key="1">
    <source>
        <dbReference type="EMBL" id="OAH61526.1"/>
    </source>
</evidence>
<name>A0A177L814_9BACI</name>
<evidence type="ECO:0008006" key="3">
    <source>
        <dbReference type="Google" id="ProtNLM"/>
    </source>
</evidence>
<dbReference type="AlphaFoldDB" id="A0A177L814"/>
<dbReference type="EMBL" id="LQWY01000017">
    <property type="protein sequence ID" value="OAH61526.1"/>
    <property type="molecule type" value="Genomic_DNA"/>
</dbReference>
<dbReference type="RefSeq" id="WP_063965275.1">
    <property type="nucleotide sequence ID" value="NZ_JBCNAN010000058.1"/>
</dbReference>
<dbReference type="STRING" id="29332.AWH48_18285"/>
<comment type="caution">
    <text evidence="1">The sequence shown here is derived from an EMBL/GenBank/DDBJ whole genome shotgun (WGS) entry which is preliminary data.</text>
</comment>
<reference evidence="1 2" key="1">
    <citation type="submission" date="2016-01" db="EMBL/GenBank/DDBJ databases">
        <title>Investigation of taxonomic status of Bacillus aminovorans.</title>
        <authorList>
            <person name="Verma A."/>
            <person name="Pal Y."/>
            <person name="Krishnamurthi S."/>
        </authorList>
    </citation>
    <scope>NUCLEOTIDE SEQUENCE [LARGE SCALE GENOMIC DNA]</scope>
    <source>
        <strain evidence="1 2">DSM 1314</strain>
    </source>
</reference>
<sequence>MKSILIRVPFKNIKCRLNHSTNSDVYPYLWEINIPILPAFSLGYFSVQTGALSNVSNEEGRMEGNKIIIAAEYQLMRHVDSLLIALHYHGIKDYSLLFPWVKNNSLRKRLGNFYEEAEKNFEQGAWLSFALLCGAVFEGMLHAKLNPPENGRTFEDMTSDAFAKGILNKAQHDIMKKVRKSKNLVHPNMINIPYVTRRDAMDIRVTLDKLIKNFSGLK</sequence>
<protein>
    <recommendedName>
        <fullName evidence="3">DUF4145 domain-containing protein</fullName>
    </recommendedName>
</protein>
<dbReference type="Proteomes" id="UP000076935">
    <property type="component" value="Unassembled WGS sequence"/>
</dbReference>
<accession>A0A177L814</accession>
<keyword evidence="2" id="KW-1185">Reference proteome</keyword>
<evidence type="ECO:0000313" key="2">
    <source>
        <dbReference type="Proteomes" id="UP000076935"/>
    </source>
</evidence>
<gene>
    <name evidence="1" type="ORF">AWH49_12230</name>
</gene>